<keyword evidence="4" id="KW-1185">Reference proteome</keyword>
<dbReference type="RefSeq" id="WP_347608671.1">
    <property type="nucleotide sequence ID" value="NZ_JBDPZC010000003.1"/>
</dbReference>
<dbReference type="InterPro" id="IPR002528">
    <property type="entry name" value="MATE_fam"/>
</dbReference>
<feature type="transmembrane region" description="Helical" evidence="2">
    <location>
        <begin position="54"/>
        <end position="82"/>
    </location>
</feature>
<protein>
    <submittedName>
        <fullName evidence="3">MATE family efflux transporter</fullName>
    </submittedName>
</protein>
<name>A0ABV0GCI6_9BURK</name>
<feature type="transmembrane region" description="Helical" evidence="2">
    <location>
        <begin position="251"/>
        <end position="272"/>
    </location>
</feature>
<feature type="transmembrane region" description="Helical" evidence="2">
    <location>
        <begin position="431"/>
        <end position="449"/>
    </location>
</feature>
<dbReference type="InterPro" id="IPR050222">
    <property type="entry name" value="MATE_MdtK"/>
</dbReference>
<sequence>MQRFSWKAQAGHMPWFGEVRTALSLSAHLLLGQVALMLMPLMDLFTVGPLGSAALAAVGLLNSFTALLLLFCFGVMQAIAPLTGAALARADGRQGARQILSQGLLLASVMGLAAAMATQLFAFAVPRLGQAPAVVQALRSYADTLAPALLPAAWLTAWRVAYPLLGQARLLALTLIACSLLHGLANRLLVHGLGELDGLGLAGLGWSYLLSYGLAALCFAWQDGRTALAAPAAPAAPPPPDTAAPAWIPRLLAIGLPIGAVMAIEYTLFTGATLLMGRHGGQALAAHAIALQWVTLAFIVPLAMSNTVLTRLSLALGRTDADEVRRVVGVSCGIALAFHVAIALVYVLTPAPLAGWLLPAGHQDREALLDIATPLLQLAALLQAFNGMAVVFAAVLRACRDTRAPLLQVFAGYWIAGLGSAWLLGEVLGPVGIWLGMCLGFGLTIVLLLRRVRQRLLNLSDIFPQPEVAHAQSR</sequence>
<keyword evidence="1" id="KW-0813">Transport</keyword>
<feature type="transmembrane region" description="Helical" evidence="2">
    <location>
        <begin position="327"/>
        <end position="348"/>
    </location>
</feature>
<feature type="transmembrane region" description="Helical" evidence="2">
    <location>
        <begin position="21"/>
        <end position="42"/>
    </location>
</feature>
<dbReference type="Pfam" id="PF01554">
    <property type="entry name" value="MatE"/>
    <property type="match status" value="2"/>
</dbReference>
<feature type="transmembrane region" description="Helical" evidence="2">
    <location>
        <begin position="201"/>
        <end position="221"/>
    </location>
</feature>
<feature type="transmembrane region" description="Helical" evidence="2">
    <location>
        <begin position="145"/>
        <end position="165"/>
    </location>
</feature>
<feature type="transmembrane region" description="Helical" evidence="2">
    <location>
        <begin position="284"/>
        <end position="306"/>
    </location>
</feature>
<proteinExistence type="predicted"/>
<evidence type="ECO:0000313" key="3">
    <source>
        <dbReference type="EMBL" id="MEO3712762.1"/>
    </source>
</evidence>
<evidence type="ECO:0000256" key="1">
    <source>
        <dbReference type="ARBA" id="ARBA00022448"/>
    </source>
</evidence>
<reference evidence="3 4" key="1">
    <citation type="submission" date="2024-05" db="EMBL/GenBank/DDBJ databases">
        <title>Roseateles sp. 2.12 16S ribosomal RNA gene Genome sequencing and assembly.</title>
        <authorList>
            <person name="Woo H."/>
        </authorList>
    </citation>
    <scope>NUCLEOTIDE SEQUENCE [LARGE SCALE GENOMIC DNA]</scope>
    <source>
        <strain evidence="3 4">2.12</strain>
    </source>
</reference>
<evidence type="ECO:0000256" key="2">
    <source>
        <dbReference type="SAM" id="Phobius"/>
    </source>
</evidence>
<dbReference type="EMBL" id="JBDPZC010000003">
    <property type="protein sequence ID" value="MEO3712762.1"/>
    <property type="molecule type" value="Genomic_DNA"/>
</dbReference>
<feature type="transmembrane region" description="Helical" evidence="2">
    <location>
        <begin position="103"/>
        <end position="125"/>
    </location>
</feature>
<comment type="caution">
    <text evidence="3">The sequence shown here is derived from an EMBL/GenBank/DDBJ whole genome shotgun (WGS) entry which is preliminary data.</text>
</comment>
<dbReference type="PANTHER" id="PTHR43298:SF2">
    <property type="entry name" value="FMN_FAD EXPORTER YEEO-RELATED"/>
    <property type="match status" value="1"/>
</dbReference>
<organism evidence="3 4">
    <name type="scientific">Roseateles flavus</name>
    <dbReference type="NCBI Taxonomy" id="3149041"/>
    <lineage>
        <taxon>Bacteria</taxon>
        <taxon>Pseudomonadati</taxon>
        <taxon>Pseudomonadota</taxon>
        <taxon>Betaproteobacteria</taxon>
        <taxon>Burkholderiales</taxon>
        <taxon>Sphaerotilaceae</taxon>
        <taxon>Roseateles</taxon>
    </lineage>
</organism>
<keyword evidence="2" id="KW-0812">Transmembrane</keyword>
<feature type="transmembrane region" description="Helical" evidence="2">
    <location>
        <begin position="406"/>
        <end position="425"/>
    </location>
</feature>
<accession>A0ABV0GCI6</accession>
<dbReference type="PANTHER" id="PTHR43298">
    <property type="entry name" value="MULTIDRUG RESISTANCE PROTEIN NORM-RELATED"/>
    <property type="match status" value="1"/>
</dbReference>
<feature type="transmembrane region" description="Helical" evidence="2">
    <location>
        <begin position="170"/>
        <end position="189"/>
    </location>
</feature>
<gene>
    <name evidence="3" type="ORF">ABDJ40_08270</name>
</gene>
<keyword evidence="2" id="KW-0472">Membrane</keyword>
<dbReference type="Proteomes" id="UP001462640">
    <property type="component" value="Unassembled WGS sequence"/>
</dbReference>
<evidence type="ECO:0000313" key="4">
    <source>
        <dbReference type="Proteomes" id="UP001462640"/>
    </source>
</evidence>
<feature type="transmembrane region" description="Helical" evidence="2">
    <location>
        <begin position="375"/>
        <end position="399"/>
    </location>
</feature>
<keyword evidence="2" id="KW-1133">Transmembrane helix</keyword>